<dbReference type="EMBL" id="JABSTQ010010488">
    <property type="protein sequence ID" value="KAG0420651.1"/>
    <property type="molecule type" value="Genomic_DNA"/>
</dbReference>
<gene>
    <name evidence="1" type="ORF">HPB47_003373</name>
</gene>
<evidence type="ECO:0000313" key="2">
    <source>
        <dbReference type="Proteomes" id="UP000805193"/>
    </source>
</evidence>
<accession>A0AC60PIN5</accession>
<name>A0AC60PIN5_IXOPE</name>
<evidence type="ECO:0000313" key="1">
    <source>
        <dbReference type="EMBL" id="KAG0420651.1"/>
    </source>
</evidence>
<comment type="caution">
    <text evidence="1">The sequence shown here is derived from an EMBL/GenBank/DDBJ whole genome shotgun (WGS) entry which is preliminary data.</text>
</comment>
<reference evidence="1 2" key="1">
    <citation type="journal article" date="2020" name="Cell">
        <title>Large-Scale Comparative Analyses of Tick Genomes Elucidate Their Genetic Diversity and Vector Capacities.</title>
        <authorList>
            <consortium name="Tick Genome and Microbiome Consortium (TIGMIC)"/>
            <person name="Jia N."/>
            <person name="Wang J."/>
            <person name="Shi W."/>
            <person name="Du L."/>
            <person name="Sun Y."/>
            <person name="Zhan W."/>
            <person name="Jiang J.F."/>
            <person name="Wang Q."/>
            <person name="Zhang B."/>
            <person name="Ji P."/>
            <person name="Bell-Sakyi L."/>
            <person name="Cui X.M."/>
            <person name="Yuan T.T."/>
            <person name="Jiang B.G."/>
            <person name="Yang W.F."/>
            <person name="Lam T.T."/>
            <person name="Chang Q.C."/>
            <person name="Ding S.J."/>
            <person name="Wang X.J."/>
            <person name="Zhu J.G."/>
            <person name="Ruan X.D."/>
            <person name="Zhao L."/>
            <person name="Wei J.T."/>
            <person name="Ye R.Z."/>
            <person name="Que T.C."/>
            <person name="Du C.H."/>
            <person name="Zhou Y.H."/>
            <person name="Cheng J.X."/>
            <person name="Dai P.F."/>
            <person name="Guo W.B."/>
            <person name="Han X.H."/>
            <person name="Huang E.J."/>
            <person name="Li L.F."/>
            <person name="Wei W."/>
            <person name="Gao Y.C."/>
            <person name="Liu J.Z."/>
            <person name="Shao H.Z."/>
            <person name="Wang X."/>
            <person name="Wang C.C."/>
            <person name="Yang T.C."/>
            <person name="Huo Q.B."/>
            <person name="Li W."/>
            <person name="Chen H.Y."/>
            <person name="Chen S.E."/>
            <person name="Zhou L.G."/>
            <person name="Ni X.B."/>
            <person name="Tian J.H."/>
            <person name="Sheng Y."/>
            <person name="Liu T."/>
            <person name="Pan Y.S."/>
            <person name="Xia L.Y."/>
            <person name="Li J."/>
            <person name="Zhao F."/>
            <person name="Cao W.C."/>
        </authorList>
    </citation>
    <scope>NUCLEOTIDE SEQUENCE [LARGE SCALE GENOMIC DNA]</scope>
    <source>
        <strain evidence="1">Iper-2018</strain>
    </source>
</reference>
<sequence>MVVIVLFGKSSCPELVTEVYTSVTYHSKSPDFQDEVKVKLPARLTDRHHLFFTFYHISCQRKMEQTPTETPIGYTWFPLYHDGHLQTGDHVLPVMLEHPPASYSFLTPSVQIPNTKWVDGHKGLFDVSLHAASTVHPQVPPFPSFLAAHFVSVARSTLAIQSQYSQSQGQLGVLTFINLGTRTWTASCSCAQAVEGGHVPPRLLNGETAETELRASLLELVRCRPGPLVRFLPTVLDALVRMLGAAPPPGRPALQPGPGRIPRPGCRRLTPSPISRPGTWKIGVPTTPRRGCPRTLTRTLLQLTLEKLATKTLQKQDQLGTPQLVIPRLHQKQKAGIIQNKLLEDQNDQHGRNALLATYVQYQCTLPHPDPYLPSPSGDSPLLAANVYGTIGRASSAVPILCETKPVDILPTPPFK</sequence>
<dbReference type="Proteomes" id="UP000805193">
    <property type="component" value="Unassembled WGS sequence"/>
</dbReference>
<protein>
    <submittedName>
        <fullName evidence="1">Uncharacterized protein</fullName>
    </submittedName>
</protein>
<proteinExistence type="predicted"/>
<organism evidence="1 2">
    <name type="scientific">Ixodes persulcatus</name>
    <name type="common">Taiga tick</name>
    <dbReference type="NCBI Taxonomy" id="34615"/>
    <lineage>
        <taxon>Eukaryota</taxon>
        <taxon>Metazoa</taxon>
        <taxon>Ecdysozoa</taxon>
        <taxon>Arthropoda</taxon>
        <taxon>Chelicerata</taxon>
        <taxon>Arachnida</taxon>
        <taxon>Acari</taxon>
        <taxon>Parasitiformes</taxon>
        <taxon>Ixodida</taxon>
        <taxon>Ixodoidea</taxon>
        <taxon>Ixodidae</taxon>
        <taxon>Ixodinae</taxon>
        <taxon>Ixodes</taxon>
    </lineage>
</organism>
<keyword evidence="2" id="KW-1185">Reference proteome</keyword>